<comment type="caution">
    <text evidence="2">The sequence shown here is derived from an EMBL/GenBank/DDBJ whole genome shotgun (WGS) entry which is preliminary data.</text>
</comment>
<feature type="region of interest" description="Disordered" evidence="1">
    <location>
        <begin position="1"/>
        <end position="20"/>
    </location>
</feature>
<proteinExistence type="predicted"/>
<protein>
    <submittedName>
        <fullName evidence="2">Uncharacterized protein</fullName>
    </submittedName>
</protein>
<evidence type="ECO:0000313" key="3">
    <source>
        <dbReference type="Proteomes" id="UP001174934"/>
    </source>
</evidence>
<reference evidence="2" key="1">
    <citation type="submission" date="2023-06" db="EMBL/GenBank/DDBJ databases">
        <title>Genome-scale phylogeny and comparative genomics of the fungal order Sordariales.</title>
        <authorList>
            <consortium name="Lawrence Berkeley National Laboratory"/>
            <person name="Hensen N."/>
            <person name="Bonometti L."/>
            <person name="Westerberg I."/>
            <person name="Brannstrom I.O."/>
            <person name="Guillou S."/>
            <person name="Cros-Aarteil S."/>
            <person name="Calhoun S."/>
            <person name="Haridas S."/>
            <person name="Kuo A."/>
            <person name="Mondo S."/>
            <person name="Pangilinan J."/>
            <person name="Riley R."/>
            <person name="LaButti K."/>
            <person name="Andreopoulos B."/>
            <person name="Lipzen A."/>
            <person name="Chen C."/>
            <person name="Yanf M."/>
            <person name="Daum C."/>
            <person name="Ng V."/>
            <person name="Clum A."/>
            <person name="Steindorff A."/>
            <person name="Ohm R."/>
            <person name="Martin F."/>
            <person name="Silar P."/>
            <person name="Natvig D."/>
            <person name="Lalanne C."/>
            <person name="Gautier V."/>
            <person name="Ament-velasquez S.L."/>
            <person name="Kruys A."/>
            <person name="Hutchinson M.I."/>
            <person name="Powell A.J."/>
            <person name="Barry K."/>
            <person name="Miller A.N."/>
            <person name="Grigoriev I.V."/>
            <person name="Debuchy R."/>
            <person name="Gladieux P."/>
            <person name="Thoren M.H."/>
            <person name="Johannesson H."/>
        </authorList>
    </citation>
    <scope>NUCLEOTIDE SEQUENCE</scope>
    <source>
        <strain evidence="2">SMH3391-2</strain>
    </source>
</reference>
<organism evidence="2 3">
    <name type="scientific">Bombardia bombarda</name>
    <dbReference type="NCBI Taxonomy" id="252184"/>
    <lineage>
        <taxon>Eukaryota</taxon>
        <taxon>Fungi</taxon>
        <taxon>Dikarya</taxon>
        <taxon>Ascomycota</taxon>
        <taxon>Pezizomycotina</taxon>
        <taxon>Sordariomycetes</taxon>
        <taxon>Sordariomycetidae</taxon>
        <taxon>Sordariales</taxon>
        <taxon>Lasiosphaeriaceae</taxon>
        <taxon>Bombardia</taxon>
    </lineage>
</organism>
<dbReference type="AlphaFoldDB" id="A0AA39XLW9"/>
<dbReference type="EMBL" id="JAULSR010000001">
    <property type="protein sequence ID" value="KAK0635430.1"/>
    <property type="molecule type" value="Genomic_DNA"/>
</dbReference>
<evidence type="ECO:0000256" key="1">
    <source>
        <dbReference type="SAM" id="MobiDB-lite"/>
    </source>
</evidence>
<sequence length="280" mass="30777">MSENGHPLNGGGFSSSPSCFPPGHSAGSPLSGYSGTGYGGFGRSLSTAVSASRHGFEWMPKTHPWVQSLGQEGSEQDQSTKESQHPSPLMTQDAITAPEAVSNDWAAETTYDEIQNPYSREADVGRLDWGDLFAGDETDAVSRNFWSCPESVSDDWVTWLACQNPLLSDEIFNEANLWAFGAYGDVSQKDEYHTRCRDGDFGGGESASHLSFSSYAKLCTIRTISSLEFGSSYMIEDEPDYFVIWAPQLCPQLLLLFRSLGGTSGDRHRSRRHVRRSMTL</sequence>
<gene>
    <name evidence="2" type="ORF">B0T17DRAFT_502966</name>
</gene>
<accession>A0AA39XLW9</accession>
<dbReference type="Proteomes" id="UP001174934">
    <property type="component" value="Unassembled WGS sequence"/>
</dbReference>
<feature type="region of interest" description="Disordered" evidence="1">
    <location>
        <begin position="69"/>
        <end position="89"/>
    </location>
</feature>
<evidence type="ECO:0000313" key="2">
    <source>
        <dbReference type="EMBL" id="KAK0635430.1"/>
    </source>
</evidence>
<name>A0AA39XLW9_9PEZI</name>
<keyword evidence="3" id="KW-1185">Reference proteome</keyword>